<keyword evidence="3" id="KW-1185">Reference proteome</keyword>
<dbReference type="AlphaFoldDB" id="A0A5C8ZQN2"/>
<protein>
    <submittedName>
        <fullName evidence="2">Antirestriction protein</fullName>
    </submittedName>
</protein>
<dbReference type="InterPro" id="IPR042297">
    <property type="entry name" value="Antirestriction_sf"/>
</dbReference>
<proteinExistence type="inferred from homology"/>
<dbReference type="Gene3D" id="3.30.70.3580">
    <property type="entry name" value="Antirestriction protein"/>
    <property type="match status" value="1"/>
</dbReference>
<gene>
    <name evidence="2" type="ORF">FV139_17690</name>
</gene>
<dbReference type="InterPro" id="IPR004914">
    <property type="entry name" value="Antirestrict"/>
</dbReference>
<accession>A0A5C8ZQN2</accession>
<dbReference type="EMBL" id="VRZA01000007">
    <property type="protein sequence ID" value="TXS90806.1"/>
    <property type="molecule type" value="Genomic_DNA"/>
</dbReference>
<evidence type="ECO:0000256" key="1">
    <source>
        <dbReference type="ARBA" id="ARBA00008618"/>
    </source>
</evidence>
<evidence type="ECO:0000313" key="3">
    <source>
        <dbReference type="Proteomes" id="UP000321039"/>
    </source>
</evidence>
<comment type="similarity">
    <text evidence="1">Belongs to the antirestriction protein family.</text>
</comment>
<dbReference type="Proteomes" id="UP000321039">
    <property type="component" value="Unassembled WGS sequence"/>
</dbReference>
<comment type="caution">
    <text evidence="2">The sequence shown here is derived from an EMBL/GenBank/DDBJ whole genome shotgun (WGS) entry which is preliminary data.</text>
</comment>
<reference evidence="2 3" key="1">
    <citation type="submission" date="2019-08" db="EMBL/GenBank/DDBJ databases">
        <title>Parahaliea maris sp. nov., isolated from the surface seawater.</title>
        <authorList>
            <person name="Liu Y."/>
        </authorList>
    </citation>
    <scope>NUCLEOTIDE SEQUENCE [LARGE SCALE GENOMIC DNA]</scope>
    <source>
        <strain evidence="2 3">HSLHS9</strain>
    </source>
</reference>
<dbReference type="Pfam" id="PF03230">
    <property type="entry name" value="Antirestrict"/>
    <property type="match status" value="1"/>
</dbReference>
<sequence>MSGNESNTTVTATLILEEQRLDFIGNHFGATYPLLIEPTIYSTAEKLTNGQYHGGYWLMYQLSNGGFYTAPDDDRRFQLSCENYWSGELSADALGITVCLYAFSRLSYAKNVVFGKLCAENYYWLRDYVYEHPEAAAILGATD</sequence>
<evidence type="ECO:0000313" key="2">
    <source>
        <dbReference type="EMBL" id="TXS90806.1"/>
    </source>
</evidence>
<organism evidence="2 3">
    <name type="scientific">Parahaliea maris</name>
    <dbReference type="NCBI Taxonomy" id="2716870"/>
    <lineage>
        <taxon>Bacteria</taxon>
        <taxon>Pseudomonadati</taxon>
        <taxon>Pseudomonadota</taxon>
        <taxon>Gammaproteobacteria</taxon>
        <taxon>Cellvibrionales</taxon>
        <taxon>Halieaceae</taxon>
        <taxon>Parahaliea</taxon>
    </lineage>
</organism>
<name>A0A5C8ZQN2_9GAMM</name>
<dbReference type="RefSeq" id="WP_148069805.1">
    <property type="nucleotide sequence ID" value="NZ_VRZA01000007.1"/>
</dbReference>